<dbReference type="Proteomes" id="UP000736328">
    <property type="component" value="Unassembled WGS sequence"/>
</dbReference>
<dbReference type="SUPFAM" id="SSF56925">
    <property type="entry name" value="OMPA-like"/>
    <property type="match status" value="1"/>
</dbReference>
<feature type="signal peptide" evidence="1">
    <location>
        <begin position="1"/>
        <end position="23"/>
    </location>
</feature>
<accession>A0A933ICG1</accession>
<organism evidence="2 3">
    <name type="scientific">candidate division TA06 bacterium</name>
    <dbReference type="NCBI Taxonomy" id="2250710"/>
    <lineage>
        <taxon>Bacteria</taxon>
        <taxon>Bacteria division TA06</taxon>
    </lineage>
</organism>
<feature type="chain" id="PRO_5036897451" description="Outer membrane protein beta-barrel domain-containing protein" evidence="1">
    <location>
        <begin position="24"/>
        <end position="213"/>
    </location>
</feature>
<comment type="caution">
    <text evidence="2">The sequence shown here is derived from an EMBL/GenBank/DDBJ whole genome shotgun (WGS) entry which is preliminary data.</text>
</comment>
<sequence>MRKTLLLAVIAVIIAASFSISQANVLEGRFGYFNPVGVTGNGNIIFGASYGKGIDQMVSVSLGFDYFGKTFEEKVTVDTDTTIIGTTMTKVLYKHTVRYLPLFASISLAFPIDFAIKPYAGLDLGYGLGSVSYSYNDTLASSTIDAGPDDGWYSGFGWRVRAGGKIKLGYSSAFVIQAMYNGNTISREEESGYKRELDMSGIGFGVALELSGF</sequence>
<name>A0A933ICG1_UNCT6</name>
<proteinExistence type="predicted"/>
<evidence type="ECO:0008006" key="4">
    <source>
        <dbReference type="Google" id="ProtNLM"/>
    </source>
</evidence>
<dbReference type="AlphaFoldDB" id="A0A933ICG1"/>
<dbReference type="EMBL" id="JACQXR010000127">
    <property type="protein sequence ID" value="MBI4727438.1"/>
    <property type="molecule type" value="Genomic_DNA"/>
</dbReference>
<gene>
    <name evidence="2" type="ORF">HY768_09535</name>
</gene>
<keyword evidence="1" id="KW-0732">Signal</keyword>
<dbReference type="Gene3D" id="2.40.160.20">
    <property type="match status" value="1"/>
</dbReference>
<evidence type="ECO:0000256" key="1">
    <source>
        <dbReference type="SAM" id="SignalP"/>
    </source>
</evidence>
<protein>
    <recommendedName>
        <fullName evidence="4">Outer membrane protein beta-barrel domain-containing protein</fullName>
    </recommendedName>
</protein>
<evidence type="ECO:0000313" key="2">
    <source>
        <dbReference type="EMBL" id="MBI4727438.1"/>
    </source>
</evidence>
<dbReference type="InterPro" id="IPR011250">
    <property type="entry name" value="OMP/PagP_B-barrel"/>
</dbReference>
<evidence type="ECO:0000313" key="3">
    <source>
        <dbReference type="Proteomes" id="UP000736328"/>
    </source>
</evidence>
<reference evidence="2" key="1">
    <citation type="submission" date="2020-07" db="EMBL/GenBank/DDBJ databases">
        <title>Huge and variable diversity of episymbiotic CPR bacteria and DPANN archaea in groundwater ecosystems.</title>
        <authorList>
            <person name="He C.Y."/>
            <person name="Keren R."/>
            <person name="Whittaker M."/>
            <person name="Farag I.F."/>
            <person name="Doudna J."/>
            <person name="Cate J.H.D."/>
            <person name="Banfield J.F."/>
        </authorList>
    </citation>
    <scope>NUCLEOTIDE SEQUENCE</scope>
    <source>
        <strain evidence="2">NC_groundwater_1520_Pr4_B-0.1um_53_5</strain>
    </source>
</reference>